<name>A0A117NI09_PICGL</name>
<dbReference type="AlphaFoldDB" id="A0A117NI09"/>
<sequence>MLMVMGKQLEPDLLLSLWPVLPSLPLALYMAITLLPDKGNRANGRMCVRSSGALWAYI</sequence>
<protein>
    <submittedName>
        <fullName evidence="2">Uncharacterized protein</fullName>
    </submittedName>
</protein>
<organism evidence="2">
    <name type="scientific">Picea glauca</name>
    <name type="common">White spruce</name>
    <name type="synonym">Pinus glauca</name>
    <dbReference type="NCBI Taxonomy" id="3330"/>
    <lineage>
        <taxon>Eukaryota</taxon>
        <taxon>Viridiplantae</taxon>
        <taxon>Streptophyta</taxon>
        <taxon>Embryophyta</taxon>
        <taxon>Tracheophyta</taxon>
        <taxon>Spermatophyta</taxon>
        <taxon>Pinopsida</taxon>
        <taxon>Pinidae</taxon>
        <taxon>Conifers I</taxon>
        <taxon>Pinales</taxon>
        <taxon>Pinaceae</taxon>
        <taxon>Picea</taxon>
    </lineage>
</organism>
<proteinExistence type="predicted"/>
<evidence type="ECO:0000313" key="2">
    <source>
        <dbReference type="EMBL" id="KUM49223.1"/>
    </source>
</evidence>
<reference evidence="2" key="1">
    <citation type="journal article" date="2015" name="Genome Biol. Evol.">
        <title>Organellar Genomes of White Spruce (Picea glauca): Assembly and Annotation.</title>
        <authorList>
            <person name="Jackman S.D."/>
            <person name="Warren R.L."/>
            <person name="Gibb E.A."/>
            <person name="Vandervalk B.P."/>
            <person name="Mohamadi H."/>
            <person name="Chu J."/>
            <person name="Raymond A."/>
            <person name="Pleasance S."/>
            <person name="Coope R."/>
            <person name="Wildung M.R."/>
            <person name="Ritland C.E."/>
            <person name="Bousquet J."/>
            <person name="Jones S.J."/>
            <person name="Bohlmann J."/>
            <person name="Birol I."/>
        </authorList>
    </citation>
    <scope>NUCLEOTIDE SEQUENCE [LARGE SCALE GENOMIC DNA]</scope>
    <source>
        <tissue evidence="2">Flushing bud</tissue>
    </source>
</reference>
<feature type="transmembrane region" description="Helical" evidence="1">
    <location>
        <begin position="15"/>
        <end position="36"/>
    </location>
</feature>
<dbReference type="EMBL" id="LKAM01000003">
    <property type="protein sequence ID" value="KUM49223.1"/>
    <property type="molecule type" value="Genomic_DNA"/>
</dbReference>
<keyword evidence="1" id="KW-0472">Membrane</keyword>
<accession>A0A117NI09</accession>
<keyword evidence="1" id="KW-1133">Transmembrane helix</keyword>
<evidence type="ECO:0000256" key="1">
    <source>
        <dbReference type="SAM" id="Phobius"/>
    </source>
</evidence>
<geneLocation type="mitochondrion" evidence="2"/>
<gene>
    <name evidence="2" type="ORF">ABT39_MTgene3772</name>
</gene>
<keyword evidence="1" id="KW-0812">Transmembrane</keyword>
<comment type="caution">
    <text evidence="2">The sequence shown here is derived from an EMBL/GenBank/DDBJ whole genome shotgun (WGS) entry which is preliminary data.</text>
</comment>
<keyword evidence="2" id="KW-0496">Mitochondrion</keyword>